<dbReference type="InterPro" id="IPR010982">
    <property type="entry name" value="Lambda_DNA-bd_dom_sf"/>
</dbReference>
<protein>
    <submittedName>
        <fullName evidence="6">LacI family DNA-binding transcriptional regulator</fullName>
    </submittedName>
</protein>
<evidence type="ECO:0000259" key="5">
    <source>
        <dbReference type="PROSITE" id="PS50932"/>
    </source>
</evidence>
<organism evidence="6 7">
    <name type="scientific">Gluconacetobacter sacchari</name>
    <dbReference type="NCBI Taxonomy" id="92759"/>
    <lineage>
        <taxon>Bacteria</taxon>
        <taxon>Pseudomonadati</taxon>
        <taxon>Pseudomonadota</taxon>
        <taxon>Alphaproteobacteria</taxon>
        <taxon>Acetobacterales</taxon>
        <taxon>Acetobacteraceae</taxon>
        <taxon>Gluconacetobacter</taxon>
    </lineage>
</organism>
<keyword evidence="2 6" id="KW-0238">DNA-binding</keyword>
<dbReference type="Proteomes" id="UP000589085">
    <property type="component" value="Unassembled WGS sequence"/>
</dbReference>
<reference evidence="6 7" key="1">
    <citation type="submission" date="2020-04" db="EMBL/GenBank/DDBJ databases">
        <title>Description of novel Gluconacetobacter.</title>
        <authorList>
            <person name="Sombolestani A."/>
        </authorList>
    </citation>
    <scope>NUCLEOTIDE SEQUENCE [LARGE SCALE GENOMIC DNA]</scope>
    <source>
        <strain evidence="6 7">LMG 19747</strain>
    </source>
</reference>
<name>A0A7W4IBJ4_9PROT</name>
<dbReference type="RefSeq" id="WP_182996666.1">
    <property type="nucleotide sequence ID" value="NZ_JABEQJ010000006.1"/>
</dbReference>
<comment type="caution">
    <text evidence="6">The sequence shown here is derived from an EMBL/GenBank/DDBJ whole genome shotgun (WGS) entry which is preliminary data.</text>
</comment>
<dbReference type="SUPFAM" id="SSF53822">
    <property type="entry name" value="Periplasmic binding protein-like I"/>
    <property type="match status" value="1"/>
</dbReference>
<evidence type="ECO:0000256" key="1">
    <source>
        <dbReference type="ARBA" id="ARBA00023015"/>
    </source>
</evidence>
<dbReference type="PANTHER" id="PTHR30146">
    <property type="entry name" value="LACI-RELATED TRANSCRIPTIONAL REPRESSOR"/>
    <property type="match status" value="1"/>
</dbReference>
<evidence type="ECO:0000256" key="3">
    <source>
        <dbReference type="ARBA" id="ARBA00023163"/>
    </source>
</evidence>
<dbReference type="Pfam" id="PF13377">
    <property type="entry name" value="Peripla_BP_3"/>
    <property type="match status" value="1"/>
</dbReference>
<evidence type="ECO:0000256" key="4">
    <source>
        <dbReference type="SAM" id="MobiDB-lite"/>
    </source>
</evidence>
<keyword evidence="1" id="KW-0805">Transcription regulation</keyword>
<dbReference type="PROSITE" id="PS50932">
    <property type="entry name" value="HTH_LACI_2"/>
    <property type="match status" value="1"/>
</dbReference>
<dbReference type="InterPro" id="IPR046335">
    <property type="entry name" value="LacI/GalR-like_sensor"/>
</dbReference>
<dbReference type="GO" id="GO:0003700">
    <property type="term" value="F:DNA-binding transcription factor activity"/>
    <property type="evidence" value="ECO:0007669"/>
    <property type="project" value="TreeGrafter"/>
</dbReference>
<dbReference type="CDD" id="cd01392">
    <property type="entry name" value="HTH_LacI"/>
    <property type="match status" value="1"/>
</dbReference>
<feature type="domain" description="HTH lacI-type" evidence="5">
    <location>
        <begin position="27"/>
        <end position="82"/>
    </location>
</feature>
<dbReference type="EMBL" id="JABEQJ010000006">
    <property type="protein sequence ID" value="MBB2159803.1"/>
    <property type="molecule type" value="Genomic_DNA"/>
</dbReference>
<dbReference type="PANTHER" id="PTHR30146:SF138">
    <property type="entry name" value="TRANSCRIPTIONAL REGULATORY PROTEIN"/>
    <property type="match status" value="1"/>
</dbReference>
<dbReference type="GO" id="GO:0000976">
    <property type="term" value="F:transcription cis-regulatory region binding"/>
    <property type="evidence" value="ECO:0007669"/>
    <property type="project" value="TreeGrafter"/>
</dbReference>
<sequence>MIDDDIRKRDPHFVTQTPRQRTKPARVTIKDIAAALGISHTSVSNAFSRPDELSPALRERILHAARLMGYAGPNAASNQLRTGRYGAIGLVFSEDLPYGFSDPMALAVMHGVALGCRAHKLDLTLMPEQNDAFHLERSTGLSLGSRPVDGYIMYSLDSDSRYIHSARNADIPTVVIDQPLLEGRSFVGIDDHNAGRVGARELLRLGHRRFGIASLKSHSDSYTGWVNSDRRASATYAIVAARLAGYLAELYEAGVRPEEIHIWEVAQNSERAGAEALRALLGADPKMTAVLAMSDRIGIGMVGEAGALGRTVPDDLSVLGFDDIPMAAQAGLASLKQSGEEKGRTAVELLLGPGTRSVILPTEFMARSSIGPCRPR</sequence>
<proteinExistence type="predicted"/>
<dbReference type="Gene3D" id="1.10.260.40">
    <property type="entry name" value="lambda repressor-like DNA-binding domains"/>
    <property type="match status" value="1"/>
</dbReference>
<evidence type="ECO:0000313" key="7">
    <source>
        <dbReference type="Proteomes" id="UP000589085"/>
    </source>
</evidence>
<dbReference type="InterPro" id="IPR028082">
    <property type="entry name" value="Peripla_BP_I"/>
</dbReference>
<feature type="region of interest" description="Disordered" evidence="4">
    <location>
        <begin position="1"/>
        <end position="22"/>
    </location>
</feature>
<dbReference type="InterPro" id="IPR000843">
    <property type="entry name" value="HTH_LacI"/>
</dbReference>
<dbReference type="SMART" id="SM00354">
    <property type="entry name" value="HTH_LACI"/>
    <property type="match status" value="1"/>
</dbReference>
<feature type="compositionally biased region" description="Basic and acidic residues" evidence="4">
    <location>
        <begin position="1"/>
        <end position="12"/>
    </location>
</feature>
<keyword evidence="3" id="KW-0804">Transcription</keyword>
<dbReference type="SUPFAM" id="SSF47413">
    <property type="entry name" value="lambda repressor-like DNA-binding domains"/>
    <property type="match status" value="1"/>
</dbReference>
<dbReference type="AlphaFoldDB" id="A0A7W4IBJ4"/>
<evidence type="ECO:0000313" key="6">
    <source>
        <dbReference type="EMBL" id="MBB2159803.1"/>
    </source>
</evidence>
<dbReference type="Gene3D" id="3.40.50.2300">
    <property type="match status" value="2"/>
</dbReference>
<accession>A0A7W4IBJ4</accession>
<evidence type="ECO:0000256" key="2">
    <source>
        <dbReference type="ARBA" id="ARBA00023125"/>
    </source>
</evidence>
<gene>
    <name evidence="6" type="ORF">HLH48_06390</name>
</gene>
<dbReference type="CDD" id="cd06279">
    <property type="entry name" value="PBP1_LacI-like"/>
    <property type="match status" value="1"/>
</dbReference>